<evidence type="ECO:0000259" key="9">
    <source>
        <dbReference type="PROSITE" id="PS50850"/>
    </source>
</evidence>
<proteinExistence type="predicted"/>
<feature type="transmembrane region" description="Helical" evidence="8">
    <location>
        <begin position="167"/>
        <end position="191"/>
    </location>
</feature>
<keyword evidence="2" id="KW-0813">Transport</keyword>
<evidence type="ECO:0000256" key="5">
    <source>
        <dbReference type="ARBA" id="ARBA00022692"/>
    </source>
</evidence>
<evidence type="ECO:0000256" key="7">
    <source>
        <dbReference type="ARBA" id="ARBA00023136"/>
    </source>
</evidence>
<dbReference type="GO" id="GO:0022857">
    <property type="term" value="F:transmembrane transporter activity"/>
    <property type="evidence" value="ECO:0007669"/>
    <property type="project" value="InterPro"/>
</dbReference>
<feature type="transmembrane region" description="Helical" evidence="8">
    <location>
        <begin position="248"/>
        <end position="270"/>
    </location>
</feature>
<evidence type="ECO:0000313" key="10">
    <source>
        <dbReference type="EMBL" id="KAJ8730223.1"/>
    </source>
</evidence>
<evidence type="ECO:0000256" key="6">
    <source>
        <dbReference type="ARBA" id="ARBA00022989"/>
    </source>
</evidence>
<evidence type="ECO:0000313" key="11">
    <source>
        <dbReference type="Proteomes" id="UP001231518"/>
    </source>
</evidence>
<keyword evidence="5 8" id="KW-0812">Transmembrane</keyword>
<dbReference type="GO" id="GO:0005886">
    <property type="term" value="C:plasma membrane"/>
    <property type="evidence" value="ECO:0007669"/>
    <property type="project" value="UniProtKB-SubCell"/>
</dbReference>
<organism evidence="10 11">
    <name type="scientific">Mythimna separata</name>
    <name type="common">Oriental armyworm</name>
    <name type="synonym">Pseudaletia separata</name>
    <dbReference type="NCBI Taxonomy" id="271217"/>
    <lineage>
        <taxon>Eukaryota</taxon>
        <taxon>Metazoa</taxon>
        <taxon>Ecdysozoa</taxon>
        <taxon>Arthropoda</taxon>
        <taxon>Hexapoda</taxon>
        <taxon>Insecta</taxon>
        <taxon>Pterygota</taxon>
        <taxon>Neoptera</taxon>
        <taxon>Endopterygota</taxon>
        <taxon>Lepidoptera</taxon>
        <taxon>Glossata</taxon>
        <taxon>Ditrysia</taxon>
        <taxon>Noctuoidea</taxon>
        <taxon>Noctuidae</taxon>
        <taxon>Noctuinae</taxon>
        <taxon>Hadenini</taxon>
        <taxon>Mythimna</taxon>
    </lineage>
</organism>
<dbReference type="InterPro" id="IPR050549">
    <property type="entry name" value="MFS_Trehalose_Transporter"/>
</dbReference>
<feature type="transmembrane region" description="Helical" evidence="8">
    <location>
        <begin position="282"/>
        <end position="302"/>
    </location>
</feature>
<dbReference type="AlphaFoldDB" id="A0AAD7YWW7"/>
<comment type="caution">
    <text evidence="10">The sequence shown here is derived from an EMBL/GenBank/DDBJ whole genome shotgun (WGS) entry which is preliminary data.</text>
</comment>
<dbReference type="PROSITE" id="PS50850">
    <property type="entry name" value="MFS"/>
    <property type="match status" value="1"/>
</dbReference>
<feature type="transmembrane region" description="Helical" evidence="8">
    <location>
        <begin position="141"/>
        <end position="161"/>
    </location>
</feature>
<feature type="transmembrane region" description="Helical" evidence="8">
    <location>
        <begin position="314"/>
        <end position="335"/>
    </location>
</feature>
<dbReference type="InterPro" id="IPR005828">
    <property type="entry name" value="MFS_sugar_transport-like"/>
</dbReference>
<keyword evidence="3" id="KW-1003">Cell membrane</keyword>
<dbReference type="InterPro" id="IPR005829">
    <property type="entry name" value="Sugar_transporter_CS"/>
</dbReference>
<feature type="transmembrane region" description="Helical" evidence="8">
    <location>
        <begin position="381"/>
        <end position="401"/>
    </location>
</feature>
<keyword evidence="6 8" id="KW-1133">Transmembrane helix</keyword>
<evidence type="ECO:0000256" key="1">
    <source>
        <dbReference type="ARBA" id="ARBA00004651"/>
    </source>
</evidence>
<dbReference type="PROSITE" id="PS00216">
    <property type="entry name" value="SUGAR_TRANSPORT_1"/>
    <property type="match status" value="1"/>
</dbReference>
<feature type="transmembrane region" description="Helical" evidence="8">
    <location>
        <begin position="50"/>
        <end position="67"/>
    </location>
</feature>
<keyword evidence="11" id="KW-1185">Reference proteome</keyword>
<dbReference type="SUPFAM" id="SSF103473">
    <property type="entry name" value="MFS general substrate transporter"/>
    <property type="match status" value="1"/>
</dbReference>
<dbReference type="PANTHER" id="PTHR48021:SF1">
    <property type="entry name" value="GH07001P-RELATED"/>
    <property type="match status" value="1"/>
</dbReference>
<dbReference type="Gene3D" id="1.20.1250.20">
    <property type="entry name" value="MFS general substrate transporter like domains"/>
    <property type="match status" value="1"/>
</dbReference>
<evidence type="ECO:0000256" key="2">
    <source>
        <dbReference type="ARBA" id="ARBA00022448"/>
    </source>
</evidence>
<dbReference type="PANTHER" id="PTHR48021">
    <property type="match status" value="1"/>
</dbReference>
<comment type="subcellular location">
    <subcellularLocation>
        <location evidence="1">Cell membrane</location>
        <topology evidence="1">Multi-pass membrane protein</topology>
    </subcellularLocation>
</comment>
<dbReference type="EMBL" id="JARGEI010000006">
    <property type="protein sequence ID" value="KAJ8730223.1"/>
    <property type="molecule type" value="Genomic_DNA"/>
</dbReference>
<keyword evidence="7 8" id="KW-0472">Membrane</keyword>
<keyword evidence="4" id="KW-0762">Sugar transport</keyword>
<feature type="transmembrane region" description="Helical" evidence="8">
    <location>
        <begin position="347"/>
        <end position="374"/>
    </location>
</feature>
<evidence type="ECO:0000256" key="4">
    <source>
        <dbReference type="ARBA" id="ARBA00022597"/>
    </source>
</evidence>
<dbReference type="Proteomes" id="UP001231518">
    <property type="component" value="Chromosome 9"/>
</dbReference>
<feature type="domain" description="Major facilitator superfamily (MFS) profile" evidence="9">
    <location>
        <begin position="11"/>
        <end position="436"/>
    </location>
</feature>
<accession>A0AAD7YWW7</accession>
<name>A0AAD7YWW7_MYTSE</name>
<feature type="transmembrane region" description="Helical" evidence="8">
    <location>
        <begin position="407"/>
        <end position="432"/>
    </location>
</feature>
<feature type="transmembrane region" description="Helical" evidence="8">
    <location>
        <begin position="79"/>
        <end position="103"/>
    </location>
</feature>
<dbReference type="FunFam" id="1.20.1250.20:FF:000218">
    <property type="entry name" value="facilitated trehalose transporter Tret1"/>
    <property type="match status" value="1"/>
</dbReference>
<protein>
    <recommendedName>
        <fullName evidence="9">Major facilitator superfamily (MFS) profile domain-containing protein</fullName>
    </recommendedName>
</protein>
<sequence length="481" mass="52723">MAEGRQAQYLVAAAVCLAAVVAGFSLAWSTPVIPKFHNNETGINITDKEISWMAAISSPGYMAGSLATRYISDGFGRRAVILSSAVPVIIGTIIILSTTTAWYLYVTRFLWGAGTGMIGTVSAMYLAEVSDTEIRGRLTSSVRYMTGFGSFLIMSVGPFVSYRTISYLLLVLPICYFIACCFIPETPYYLLKKGKVNAARASLIRLSGNKDAEVIDDRLSAMGVAVRKETVRSGTLKELFTGKQYRKALIIGIGLKTAQIMSGSLAIQQYLGQIVQESEANVNVSTVLIIYGAAKFFVGIFSSMIVDKIGRRPLVVYSFFSGGISLIVVGAYFLIQPNSSPYYSYIPFIGIIFTSMISILGYDSTVFVIIAEIFPLNVKSVAMTLQNILGGFLNFLAVKGYQEMKDVAGLAGVFWFYAGICLIGAVFSYFMVPETKGRSLREIQIELQGVLYDETDEKIKIDIVKKDDKDTEQKALNRDYT</sequence>
<evidence type="ECO:0000256" key="3">
    <source>
        <dbReference type="ARBA" id="ARBA00022475"/>
    </source>
</evidence>
<dbReference type="InterPro" id="IPR020846">
    <property type="entry name" value="MFS_dom"/>
</dbReference>
<reference evidence="10" key="1">
    <citation type="submission" date="2023-03" db="EMBL/GenBank/DDBJ databases">
        <title>Chromosome-level genomes of two armyworms, Mythimna separata and Mythimna loreyi, provide insights into the biosynthesis and reception of sex pheromones.</title>
        <authorList>
            <person name="Zhao H."/>
        </authorList>
    </citation>
    <scope>NUCLEOTIDE SEQUENCE</scope>
    <source>
        <strain evidence="10">BeijingLab</strain>
        <tissue evidence="10">Pupa</tissue>
    </source>
</reference>
<dbReference type="Pfam" id="PF00083">
    <property type="entry name" value="Sugar_tr"/>
    <property type="match status" value="1"/>
</dbReference>
<feature type="transmembrane region" description="Helical" evidence="8">
    <location>
        <begin position="109"/>
        <end position="129"/>
    </location>
</feature>
<dbReference type="PROSITE" id="PS00217">
    <property type="entry name" value="SUGAR_TRANSPORT_2"/>
    <property type="match status" value="1"/>
</dbReference>
<dbReference type="InterPro" id="IPR036259">
    <property type="entry name" value="MFS_trans_sf"/>
</dbReference>
<gene>
    <name evidence="10" type="ORF">PYW07_017261</name>
</gene>
<evidence type="ECO:0000256" key="8">
    <source>
        <dbReference type="SAM" id="Phobius"/>
    </source>
</evidence>
<feature type="transmembrane region" description="Helical" evidence="8">
    <location>
        <begin position="7"/>
        <end position="30"/>
    </location>
</feature>